<feature type="region of interest" description="Disordered" evidence="1">
    <location>
        <begin position="64"/>
        <end position="126"/>
    </location>
</feature>
<evidence type="ECO:0000256" key="1">
    <source>
        <dbReference type="SAM" id="MobiDB-lite"/>
    </source>
</evidence>
<feature type="compositionally biased region" description="Basic and acidic residues" evidence="1">
    <location>
        <begin position="7"/>
        <end position="26"/>
    </location>
</feature>
<dbReference type="InterPro" id="IPR043502">
    <property type="entry name" value="DNA/RNA_pol_sf"/>
</dbReference>
<reference evidence="3 4" key="1">
    <citation type="submission" date="2019-07" db="EMBL/GenBank/DDBJ databases">
        <title>De Novo Assembly of kiwifruit Actinidia rufa.</title>
        <authorList>
            <person name="Sugita-Konishi S."/>
            <person name="Sato K."/>
            <person name="Mori E."/>
            <person name="Abe Y."/>
            <person name="Kisaki G."/>
            <person name="Hamano K."/>
            <person name="Suezawa K."/>
            <person name="Otani M."/>
            <person name="Fukuda T."/>
            <person name="Manabe T."/>
            <person name="Gomi K."/>
            <person name="Tabuchi M."/>
            <person name="Akimitsu K."/>
            <person name="Kataoka I."/>
        </authorList>
    </citation>
    <scope>NUCLEOTIDE SEQUENCE [LARGE SCALE GENOMIC DNA]</scope>
    <source>
        <strain evidence="4">cv. Fuchu</strain>
    </source>
</reference>
<keyword evidence="4" id="KW-1185">Reference proteome</keyword>
<dbReference type="SUPFAM" id="SSF56672">
    <property type="entry name" value="DNA/RNA polymerases"/>
    <property type="match status" value="1"/>
</dbReference>
<evidence type="ECO:0000259" key="2">
    <source>
        <dbReference type="Pfam" id="PF00078"/>
    </source>
</evidence>
<proteinExistence type="predicted"/>
<organism evidence="3 4">
    <name type="scientific">Actinidia rufa</name>
    <dbReference type="NCBI Taxonomy" id="165716"/>
    <lineage>
        <taxon>Eukaryota</taxon>
        <taxon>Viridiplantae</taxon>
        <taxon>Streptophyta</taxon>
        <taxon>Embryophyta</taxon>
        <taxon>Tracheophyta</taxon>
        <taxon>Spermatophyta</taxon>
        <taxon>Magnoliopsida</taxon>
        <taxon>eudicotyledons</taxon>
        <taxon>Gunneridae</taxon>
        <taxon>Pentapetalae</taxon>
        <taxon>asterids</taxon>
        <taxon>Ericales</taxon>
        <taxon>Actinidiaceae</taxon>
        <taxon>Actinidia</taxon>
    </lineage>
</organism>
<dbReference type="PANTHER" id="PTHR33116">
    <property type="entry name" value="REVERSE TRANSCRIPTASE ZINC-BINDING DOMAIN-CONTAINING PROTEIN-RELATED-RELATED"/>
    <property type="match status" value="1"/>
</dbReference>
<evidence type="ECO:0000313" key="4">
    <source>
        <dbReference type="Proteomes" id="UP000585474"/>
    </source>
</evidence>
<feature type="domain" description="Reverse transcriptase" evidence="2">
    <location>
        <begin position="425"/>
        <end position="584"/>
    </location>
</feature>
<dbReference type="CDD" id="cd01650">
    <property type="entry name" value="RT_nLTR_like"/>
    <property type="match status" value="1"/>
</dbReference>
<dbReference type="AlphaFoldDB" id="A0A7J0GEI6"/>
<dbReference type="Proteomes" id="UP000585474">
    <property type="component" value="Unassembled WGS sequence"/>
</dbReference>
<dbReference type="OrthoDB" id="1938625at2759"/>
<dbReference type="PANTHER" id="PTHR33116:SF84">
    <property type="entry name" value="RNA-DIRECTED DNA POLYMERASE"/>
    <property type="match status" value="1"/>
</dbReference>
<protein>
    <recommendedName>
        <fullName evidence="2">Reverse transcriptase domain-containing protein</fullName>
    </recommendedName>
</protein>
<accession>A0A7J0GEI6</accession>
<feature type="region of interest" description="Disordered" evidence="1">
    <location>
        <begin position="1"/>
        <end position="44"/>
    </location>
</feature>
<dbReference type="InterPro" id="IPR000477">
    <property type="entry name" value="RT_dom"/>
</dbReference>
<comment type="caution">
    <text evidence="3">The sequence shown here is derived from an EMBL/GenBank/DDBJ whole genome shotgun (WGS) entry which is preliminary data.</text>
</comment>
<gene>
    <name evidence="3" type="ORF">Acr_20g0009890</name>
</gene>
<dbReference type="EMBL" id="BJWL01000020">
    <property type="protein sequence ID" value="GFZ09181.1"/>
    <property type="molecule type" value="Genomic_DNA"/>
</dbReference>
<feature type="compositionally biased region" description="Basic residues" evidence="1">
    <location>
        <begin position="106"/>
        <end position="118"/>
    </location>
</feature>
<evidence type="ECO:0000313" key="3">
    <source>
        <dbReference type="EMBL" id="GFZ09181.1"/>
    </source>
</evidence>
<name>A0A7J0GEI6_9ERIC</name>
<feature type="compositionally biased region" description="Polar residues" evidence="1">
    <location>
        <begin position="27"/>
        <end position="42"/>
    </location>
</feature>
<dbReference type="Pfam" id="PF00078">
    <property type="entry name" value="RVT_1"/>
    <property type="match status" value="1"/>
</dbReference>
<sequence length="771" mass="86526">MTRRSRTRADEPRRSQVGVRSRETTMRRSQMRANKPHQSQSLVGVKSRPISLIDVKSERIKDLKGQSKSVESDLGVTGGRRYQTDALDSDSKVTGGWDARGDSGGSHRRSGCKGRVRRKPPEVGKPCHKRVQTFESTCKGRFSMELGDFNNVLNDEEKSNGLLVTQYEVSDFMECCYDIGISDLRSTGLSSHGLTTRCGALNQQHFSHISARAAAAEEELLETQQQLYDTERCKFLAKAKYLKNCDKGTKFFHDLIKNNRARSQIVEFTKEDGASTISIQQVRSLSVEFYKNLLGVKIDCSRLDREVFVEGKIVDEKHVLSLIQPVSDEEVKSALFSIGDDKTPGPDGYSSCFFKNAWSIVGSDVCAVVKDFFVYGKLLTQLNYAVITLVPKSNSALRVEEFRPIACCNVIYKEYGGKHICGPRAFEEILLEQDFSSIMQCVSTTSYSISINGTLHGFFKGKQGLRQGDPISSFLFVLCLEYLSRKIGRLKSNLDFNFHPKCAALNISHLAFADDLILFTRGDVISMSLIMDCLKKFGECSGLRISDTKCNLFMAGISREIMEEIKTISGFSTGIFPFRYLGIPVAASRLTIEQFNPLIFKISEYITAWAVGVRDKVISLCRNFLWGGKAVVFKKPLVASREICRPKSEGGLGFIDLHAWNLALLSKSLWNLQSKKDSLWVWAEIKSWMGLSWALTTLKASAKWIIKEARGMGVQAVAKKVGFACTVYCIWATRNARMFEGKIIHPMGIIRDIKIQVYRVLHASFLNLQEL</sequence>